<gene>
    <name evidence="2" type="ORF">L3Y34_012981</name>
</gene>
<reference evidence="2 3" key="1">
    <citation type="submission" date="2022-05" db="EMBL/GenBank/DDBJ databases">
        <title>Chromosome-level reference genomes for two strains of Caenorhabditis briggsae: an improved platform for comparative genomics.</title>
        <authorList>
            <person name="Stevens L."/>
            <person name="Andersen E.C."/>
        </authorList>
    </citation>
    <scope>NUCLEOTIDE SEQUENCE [LARGE SCALE GENOMIC DNA]</scope>
    <source>
        <strain evidence="2">QX1410_ONT</strain>
        <tissue evidence="2">Whole-organism</tissue>
    </source>
</reference>
<organism evidence="2 3">
    <name type="scientific">Caenorhabditis briggsae</name>
    <dbReference type="NCBI Taxonomy" id="6238"/>
    <lineage>
        <taxon>Eukaryota</taxon>
        <taxon>Metazoa</taxon>
        <taxon>Ecdysozoa</taxon>
        <taxon>Nematoda</taxon>
        <taxon>Chromadorea</taxon>
        <taxon>Rhabditida</taxon>
        <taxon>Rhabditina</taxon>
        <taxon>Rhabditomorpha</taxon>
        <taxon>Rhabditoidea</taxon>
        <taxon>Rhabditidae</taxon>
        <taxon>Peloderinae</taxon>
        <taxon>Caenorhabditis</taxon>
    </lineage>
</organism>
<evidence type="ECO:0000313" key="3">
    <source>
        <dbReference type="Proteomes" id="UP000827892"/>
    </source>
</evidence>
<proteinExistence type="predicted"/>
<dbReference type="InterPro" id="IPR046341">
    <property type="entry name" value="SET_dom_sf"/>
</dbReference>
<dbReference type="SUPFAM" id="SSF82199">
    <property type="entry name" value="SET domain"/>
    <property type="match status" value="1"/>
</dbReference>
<dbReference type="KEGG" id="cbr:CBG_22781"/>
<dbReference type="AlphaFoldDB" id="A0AAE8ZVN8"/>
<protein>
    <recommendedName>
        <fullName evidence="1">SET domain-containing protein</fullName>
    </recommendedName>
</protein>
<feature type="domain" description="SET" evidence="1">
    <location>
        <begin position="37"/>
        <end position="63"/>
    </location>
</feature>
<name>A0AAE8ZVN8_CAEBR</name>
<evidence type="ECO:0000313" key="2">
    <source>
        <dbReference type="EMBL" id="ULT84026.1"/>
    </source>
</evidence>
<evidence type="ECO:0000259" key="1">
    <source>
        <dbReference type="Pfam" id="PF00856"/>
    </source>
</evidence>
<dbReference type="Pfam" id="PF00856">
    <property type="entry name" value="SET"/>
    <property type="match status" value="1"/>
</dbReference>
<dbReference type="Proteomes" id="UP000827892">
    <property type="component" value="Chromosome X"/>
</dbReference>
<dbReference type="InterPro" id="IPR001214">
    <property type="entry name" value="SET_dom"/>
</dbReference>
<dbReference type="EMBL" id="CP090896">
    <property type="protein sequence ID" value="ULT84026.1"/>
    <property type="molecule type" value="Genomic_DNA"/>
</dbReference>
<dbReference type="Gene3D" id="2.170.270.10">
    <property type="entry name" value="SET domain"/>
    <property type="match status" value="1"/>
</dbReference>
<sequence>MDASMYGNDAIDATMSGNNVIDATMSVNNVIDATMSVNNVIDATMSGNQAKFVNHSCDPNLIAAGKWKLHEMPRKLNYCWIHRHHHFEFH</sequence>
<accession>A0AAE8ZVN8</accession>